<organism evidence="2 3">
    <name type="scientific">Testicularia cyperi</name>
    <dbReference type="NCBI Taxonomy" id="1882483"/>
    <lineage>
        <taxon>Eukaryota</taxon>
        <taxon>Fungi</taxon>
        <taxon>Dikarya</taxon>
        <taxon>Basidiomycota</taxon>
        <taxon>Ustilaginomycotina</taxon>
        <taxon>Ustilaginomycetes</taxon>
        <taxon>Ustilaginales</taxon>
        <taxon>Anthracoideaceae</taxon>
        <taxon>Testicularia</taxon>
    </lineage>
</organism>
<dbReference type="Proteomes" id="UP000246740">
    <property type="component" value="Unassembled WGS sequence"/>
</dbReference>
<dbReference type="AlphaFoldDB" id="A0A317XLT7"/>
<gene>
    <name evidence="2" type="ORF">BCV70DRAFT_206908</name>
</gene>
<evidence type="ECO:0000313" key="3">
    <source>
        <dbReference type="Proteomes" id="UP000246740"/>
    </source>
</evidence>
<protein>
    <submittedName>
        <fullName evidence="2">Uncharacterized protein</fullName>
    </submittedName>
</protein>
<proteinExistence type="predicted"/>
<name>A0A317XLT7_9BASI</name>
<keyword evidence="3" id="KW-1185">Reference proteome</keyword>
<evidence type="ECO:0000256" key="1">
    <source>
        <dbReference type="SAM" id="MobiDB-lite"/>
    </source>
</evidence>
<feature type="region of interest" description="Disordered" evidence="1">
    <location>
        <begin position="128"/>
        <end position="173"/>
    </location>
</feature>
<dbReference type="InParanoid" id="A0A317XLT7"/>
<dbReference type="EMBL" id="KZ819195">
    <property type="protein sequence ID" value="PWY99274.1"/>
    <property type="molecule type" value="Genomic_DNA"/>
</dbReference>
<reference evidence="2 3" key="1">
    <citation type="journal article" date="2018" name="Mol. Biol. Evol.">
        <title>Broad Genomic Sampling Reveals a Smut Pathogenic Ancestry of the Fungal Clade Ustilaginomycotina.</title>
        <authorList>
            <person name="Kijpornyongpan T."/>
            <person name="Mondo S.J."/>
            <person name="Barry K."/>
            <person name="Sandor L."/>
            <person name="Lee J."/>
            <person name="Lipzen A."/>
            <person name="Pangilinan J."/>
            <person name="LaButti K."/>
            <person name="Hainaut M."/>
            <person name="Henrissat B."/>
            <person name="Grigoriev I.V."/>
            <person name="Spatafora J.W."/>
            <person name="Aime M.C."/>
        </authorList>
    </citation>
    <scope>NUCLEOTIDE SEQUENCE [LARGE SCALE GENOMIC DNA]</scope>
    <source>
        <strain evidence="2 3">MCA 3645</strain>
    </source>
</reference>
<sequence length="173" mass="18518">MCTHDPDVGFLLTHLLTHSHSPNSTVCSPTLQLEAGSLVHGRAALQDQQPLSRCAMCRWPPLLSSSNAIVSRRNTTASTVGAVKSMEQTVRVIVAVAADAPRQEEHCTPVCREKAALVAAQRGNLVEERKYGAQSDESDDHSSEPVPIEAGAAAKLEPPFSLVLPGTTSEREE</sequence>
<evidence type="ECO:0000313" key="2">
    <source>
        <dbReference type="EMBL" id="PWY99274.1"/>
    </source>
</evidence>
<accession>A0A317XLT7</accession>